<evidence type="ECO:0000256" key="1">
    <source>
        <dbReference type="ARBA" id="ARBA00023015"/>
    </source>
</evidence>
<keyword evidence="4" id="KW-0812">Transmembrane</keyword>
<protein>
    <recommendedName>
        <fullName evidence="7">Zinc-finger domain-containing protein</fullName>
    </recommendedName>
</protein>
<sequence>MTSHVDAETLALSSEGLLDDDEERAVRDHVAACPLCAEQLSALADVPRILAEVPAPPLPDETAARLDAALRAEAEERLKGGTEAPCPEPGPSAGNVVPLRRRSGPARWLPYLAGAAAAVFVIGGGAAVIRGVITPDQAHHSFDGAPGATGNGHSDENQPEAALPYRYQLVESGTEYTAAGLAAQAADVLTASHEAEGLSDAPESAPSPQHTPDASSCLQELDRGQEDLAMIDVATFRPDGGDGSSVDVWVMYFDARPDASSPDTYDVAVVAPGCPSSPASKTPLAQATVTDR</sequence>
<feature type="transmembrane region" description="Helical" evidence="4">
    <location>
        <begin position="108"/>
        <end position="129"/>
    </location>
</feature>
<feature type="region of interest" description="Disordered" evidence="3">
    <location>
        <begin position="140"/>
        <end position="159"/>
    </location>
</feature>
<evidence type="ECO:0008006" key="7">
    <source>
        <dbReference type="Google" id="ProtNLM"/>
    </source>
</evidence>
<comment type="caution">
    <text evidence="5">The sequence shown here is derived from an EMBL/GenBank/DDBJ whole genome shotgun (WGS) entry which is preliminary data.</text>
</comment>
<dbReference type="RefSeq" id="WP_344108802.1">
    <property type="nucleotide sequence ID" value="NZ_BAAAPC010000001.1"/>
</dbReference>
<evidence type="ECO:0000256" key="3">
    <source>
        <dbReference type="SAM" id="MobiDB-lite"/>
    </source>
</evidence>
<accession>A0ABN2S7M1</accession>
<feature type="region of interest" description="Disordered" evidence="3">
    <location>
        <begin position="273"/>
        <end position="292"/>
    </location>
</feature>
<reference evidence="5 6" key="1">
    <citation type="journal article" date="2019" name="Int. J. Syst. Evol. Microbiol.">
        <title>The Global Catalogue of Microorganisms (GCM) 10K type strain sequencing project: providing services to taxonomists for standard genome sequencing and annotation.</title>
        <authorList>
            <consortium name="The Broad Institute Genomics Platform"/>
            <consortium name="The Broad Institute Genome Sequencing Center for Infectious Disease"/>
            <person name="Wu L."/>
            <person name="Ma J."/>
        </authorList>
    </citation>
    <scope>NUCLEOTIDE SEQUENCE [LARGE SCALE GENOMIC DNA]</scope>
    <source>
        <strain evidence="5 6">JCM 15313</strain>
    </source>
</reference>
<name>A0ABN2S7M1_9ACTN</name>
<keyword evidence="6" id="KW-1185">Reference proteome</keyword>
<evidence type="ECO:0000313" key="6">
    <source>
        <dbReference type="Proteomes" id="UP001501585"/>
    </source>
</evidence>
<keyword evidence="4" id="KW-1133">Transmembrane helix</keyword>
<dbReference type="InterPro" id="IPR041916">
    <property type="entry name" value="Anti_sigma_zinc_sf"/>
</dbReference>
<feature type="region of interest" description="Disordered" evidence="3">
    <location>
        <begin position="194"/>
        <end position="216"/>
    </location>
</feature>
<dbReference type="EMBL" id="BAAAPC010000001">
    <property type="protein sequence ID" value="GAA1981801.1"/>
    <property type="molecule type" value="Genomic_DNA"/>
</dbReference>
<keyword evidence="1" id="KW-0805">Transcription regulation</keyword>
<organism evidence="5 6">
    <name type="scientific">Nocardiopsis rhodophaea</name>
    <dbReference type="NCBI Taxonomy" id="280238"/>
    <lineage>
        <taxon>Bacteria</taxon>
        <taxon>Bacillati</taxon>
        <taxon>Actinomycetota</taxon>
        <taxon>Actinomycetes</taxon>
        <taxon>Streptosporangiales</taxon>
        <taxon>Nocardiopsidaceae</taxon>
        <taxon>Nocardiopsis</taxon>
    </lineage>
</organism>
<feature type="compositionally biased region" description="Polar residues" evidence="3">
    <location>
        <begin position="206"/>
        <end position="216"/>
    </location>
</feature>
<feature type="compositionally biased region" description="Polar residues" evidence="3">
    <location>
        <begin position="277"/>
        <end position="292"/>
    </location>
</feature>
<evidence type="ECO:0000256" key="2">
    <source>
        <dbReference type="ARBA" id="ARBA00023163"/>
    </source>
</evidence>
<dbReference type="Gene3D" id="1.10.10.1320">
    <property type="entry name" value="Anti-sigma factor, zinc-finger domain"/>
    <property type="match status" value="1"/>
</dbReference>
<dbReference type="Proteomes" id="UP001501585">
    <property type="component" value="Unassembled WGS sequence"/>
</dbReference>
<keyword evidence="4" id="KW-0472">Membrane</keyword>
<evidence type="ECO:0000313" key="5">
    <source>
        <dbReference type="EMBL" id="GAA1981801.1"/>
    </source>
</evidence>
<evidence type="ECO:0000256" key="4">
    <source>
        <dbReference type="SAM" id="Phobius"/>
    </source>
</evidence>
<proteinExistence type="predicted"/>
<gene>
    <name evidence="5" type="ORF">GCM10009799_03600</name>
</gene>
<keyword evidence="2" id="KW-0804">Transcription</keyword>